<dbReference type="EMBL" id="JACAZI010000003">
    <property type="protein sequence ID" value="KAF7365067.1"/>
    <property type="molecule type" value="Genomic_DNA"/>
</dbReference>
<accession>A0A8H7DA08</accession>
<comment type="caution">
    <text evidence="1">The sequence shown here is derived from an EMBL/GenBank/DDBJ whole genome shotgun (WGS) entry which is preliminary data.</text>
</comment>
<dbReference type="Proteomes" id="UP000620124">
    <property type="component" value="Unassembled WGS sequence"/>
</dbReference>
<reference evidence="1" key="1">
    <citation type="submission" date="2020-05" db="EMBL/GenBank/DDBJ databases">
        <title>Mycena genomes resolve the evolution of fungal bioluminescence.</title>
        <authorList>
            <person name="Tsai I.J."/>
        </authorList>
    </citation>
    <scope>NUCLEOTIDE SEQUENCE</scope>
    <source>
        <strain evidence="1">CCC161011</strain>
    </source>
</reference>
<dbReference type="OrthoDB" id="2745898at2759"/>
<protein>
    <submittedName>
        <fullName evidence="1">Uncharacterized protein</fullName>
    </submittedName>
</protein>
<gene>
    <name evidence="1" type="ORF">MVEN_00377900</name>
</gene>
<keyword evidence="2" id="KW-1185">Reference proteome</keyword>
<proteinExistence type="predicted"/>
<sequence>MVLIPQELVDAIVGQIDDFPSLKTSALAGSILRERSQRILFQSFALVSKGSAKPDFSGARTLLDESRHIAAYIICLCIEVDWNTSPANIASLQHIFGKLVNVRKCVIDELTGVFDAGYHTPTSPSVLLDFLERQPLRELVVWSVDMIPPALILRMLTTAPIISFFDVHVGEDTISSSPSQNPSKVEDLLLENNPRIYTLLSQLQLKLYTQTLRRLSFRTLCDPDSKLIFATADTLEYVRFNLLVLDGVIPVPALPSLRAVEFSLPYTYHATPTFSTLALTVIDLSLQLADITISFTPMVKANFNGLILDVALLAAMDTALSAHPALPTIRWCLTFASSFGNGSAVRFAEFIKLVRRGMPKVLEARRLVVEEYSEHPQSDKKFF</sequence>
<name>A0A8H7DA08_9AGAR</name>
<evidence type="ECO:0000313" key="2">
    <source>
        <dbReference type="Proteomes" id="UP000620124"/>
    </source>
</evidence>
<organism evidence="1 2">
    <name type="scientific">Mycena venus</name>
    <dbReference type="NCBI Taxonomy" id="2733690"/>
    <lineage>
        <taxon>Eukaryota</taxon>
        <taxon>Fungi</taxon>
        <taxon>Dikarya</taxon>
        <taxon>Basidiomycota</taxon>
        <taxon>Agaricomycotina</taxon>
        <taxon>Agaricomycetes</taxon>
        <taxon>Agaricomycetidae</taxon>
        <taxon>Agaricales</taxon>
        <taxon>Marasmiineae</taxon>
        <taxon>Mycenaceae</taxon>
        <taxon>Mycena</taxon>
    </lineage>
</organism>
<evidence type="ECO:0000313" key="1">
    <source>
        <dbReference type="EMBL" id="KAF7365067.1"/>
    </source>
</evidence>
<dbReference type="AlphaFoldDB" id="A0A8H7DA08"/>